<comment type="caution">
    <text evidence="2">The sequence shown here is derived from an EMBL/GenBank/DDBJ whole genome shotgun (WGS) entry which is preliminary data.</text>
</comment>
<keyword evidence="3" id="KW-1185">Reference proteome</keyword>
<evidence type="ECO:0000313" key="2">
    <source>
        <dbReference type="EMBL" id="PFG20946.1"/>
    </source>
</evidence>
<dbReference type="GO" id="GO:0006799">
    <property type="term" value="P:polyphosphate biosynthetic process"/>
    <property type="evidence" value="ECO:0007669"/>
    <property type="project" value="UniProtKB-ARBA"/>
</dbReference>
<dbReference type="RefSeq" id="WP_211283124.1">
    <property type="nucleotide sequence ID" value="NZ_PDJD01000001.1"/>
</dbReference>
<dbReference type="EMBL" id="PDJD01000001">
    <property type="protein sequence ID" value="PFG20946.1"/>
    <property type="molecule type" value="Genomic_DNA"/>
</dbReference>
<sequence>MSTTTTTLDLGAMLPQPSIALPDLMAAASLQARTDRKYLLPLADAIDLLTLDLRSAEPDARVLEIGGLRTFGYSSRYLDTPDLEAYRLAAHGRGNRYKVRTRTYLDSGEEWLEVKTRDPRGTTIKDRLALGQADRRETRTFAPRTVQERTGHRVEALQTALDVTYRRTTLFLPGSGSRVTVDTDLAWRDPDGVRRRLPDHAIVETKTTGRACAVDHLLWRSGIRPRRLSKYTCGLALLRREDLPTNRWHRTITALDTLSTWS</sequence>
<accession>A0A2A9D3N1</accession>
<protein>
    <recommendedName>
        <fullName evidence="1">VTC domain-containing protein</fullName>
    </recommendedName>
</protein>
<dbReference type="AlphaFoldDB" id="A0A2A9D3N1"/>
<reference evidence="2 3" key="1">
    <citation type="submission" date="2017-10" db="EMBL/GenBank/DDBJ databases">
        <title>Sequencing the genomes of 1000 actinobacteria strains.</title>
        <authorList>
            <person name="Klenk H.-P."/>
        </authorList>
    </citation>
    <scope>NUCLEOTIDE SEQUENCE [LARGE SCALE GENOMIC DNA]</scope>
    <source>
        <strain evidence="2 3">DSM 21801</strain>
    </source>
</reference>
<dbReference type="CDD" id="cd07750">
    <property type="entry name" value="PolyPPase_VTC_like"/>
    <property type="match status" value="1"/>
</dbReference>
<dbReference type="Proteomes" id="UP000224915">
    <property type="component" value="Unassembled WGS sequence"/>
</dbReference>
<name>A0A2A9D3N1_9MICO</name>
<dbReference type="InterPro" id="IPR042267">
    <property type="entry name" value="VTC_sf"/>
</dbReference>
<dbReference type="Pfam" id="PF09359">
    <property type="entry name" value="VTC"/>
    <property type="match status" value="1"/>
</dbReference>
<evidence type="ECO:0000313" key="3">
    <source>
        <dbReference type="Proteomes" id="UP000224915"/>
    </source>
</evidence>
<feature type="domain" description="VTC" evidence="1">
    <location>
        <begin position="61"/>
        <end position="238"/>
    </location>
</feature>
<dbReference type="InterPro" id="IPR018966">
    <property type="entry name" value="VTC_domain"/>
</dbReference>
<dbReference type="Gene3D" id="3.20.100.30">
    <property type="entry name" value="VTC, catalytic tunnel domain"/>
    <property type="match status" value="1"/>
</dbReference>
<organism evidence="2 3">
    <name type="scientific">Serinibacter salmoneus</name>
    <dbReference type="NCBI Taxonomy" id="556530"/>
    <lineage>
        <taxon>Bacteria</taxon>
        <taxon>Bacillati</taxon>
        <taxon>Actinomycetota</taxon>
        <taxon>Actinomycetes</taxon>
        <taxon>Micrococcales</taxon>
        <taxon>Beutenbergiaceae</taxon>
        <taxon>Serinibacter</taxon>
    </lineage>
</organism>
<proteinExistence type="predicted"/>
<evidence type="ECO:0000259" key="1">
    <source>
        <dbReference type="Pfam" id="PF09359"/>
    </source>
</evidence>
<gene>
    <name evidence="2" type="ORF">ATL40_2564</name>
</gene>